<dbReference type="EC" id="2.7.2.11" evidence="1"/>
<keyword evidence="1" id="KW-0963">Cytoplasm</keyword>
<dbReference type="CDD" id="cd04242">
    <property type="entry name" value="AAK_G5K_ProB"/>
    <property type="match status" value="1"/>
</dbReference>
<dbReference type="GO" id="GO:0003723">
    <property type="term" value="F:RNA binding"/>
    <property type="evidence" value="ECO:0007669"/>
    <property type="project" value="InterPro"/>
</dbReference>
<dbReference type="GO" id="GO:0005829">
    <property type="term" value="C:cytosol"/>
    <property type="evidence" value="ECO:0007669"/>
    <property type="project" value="TreeGrafter"/>
</dbReference>
<dbReference type="UniPathway" id="UPA00098">
    <property type="reaction ID" value="UER00359"/>
</dbReference>
<dbReference type="EMBL" id="CP030032">
    <property type="protein sequence ID" value="AWV88362.1"/>
    <property type="molecule type" value="Genomic_DNA"/>
</dbReference>
<organism evidence="2 3">
    <name type="scientific">Bradymonas sediminis</name>
    <dbReference type="NCBI Taxonomy" id="1548548"/>
    <lineage>
        <taxon>Bacteria</taxon>
        <taxon>Deltaproteobacteria</taxon>
        <taxon>Bradymonadales</taxon>
        <taxon>Bradymonadaceae</taxon>
        <taxon>Bradymonas</taxon>
    </lineage>
</organism>
<feature type="binding site" evidence="1">
    <location>
        <position position="163"/>
    </location>
    <ligand>
        <name>substrate</name>
    </ligand>
</feature>
<dbReference type="PANTHER" id="PTHR43654:SF1">
    <property type="entry name" value="ISOPENTENYL PHOSPHATE KINASE"/>
    <property type="match status" value="1"/>
</dbReference>
<dbReference type="InterPro" id="IPR019797">
    <property type="entry name" value="Glutamate_5-kinase_CS"/>
</dbReference>
<dbReference type="HAMAP" id="MF_00456">
    <property type="entry name" value="ProB"/>
    <property type="match status" value="1"/>
</dbReference>
<dbReference type="OrthoDB" id="9804434at2"/>
<dbReference type="CDD" id="cd21157">
    <property type="entry name" value="PUA_G5K"/>
    <property type="match status" value="1"/>
</dbReference>
<feature type="binding site" evidence="1">
    <location>
        <position position="23"/>
    </location>
    <ligand>
        <name>ATP</name>
        <dbReference type="ChEBI" id="CHEBI:30616"/>
    </ligand>
</feature>
<dbReference type="PRINTS" id="PR00474">
    <property type="entry name" value="GLU5KINASE"/>
</dbReference>
<dbReference type="InterPro" id="IPR041739">
    <property type="entry name" value="G5K_ProB"/>
</dbReference>
<dbReference type="Proteomes" id="UP000249799">
    <property type="component" value="Chromosome"/>
</dbReference>
<feature type="binding site" evidence="1">
    <location>
        <begin position="228"/>
        <end position="234"/>
    </location>
    <ligand>
        <name>ATP</name>
        <dbReference type="ChEBI" id="CHEBI:30616"/>
    </ligand>
</feature>
<keyword evidence="1" id="KW-0547">Nucleotide-binding</keyword>
<sequence length="386" mass="41417">MTNREEIENGRSAIAEAEHWVVKLGSAVFLGDSRQLDRPVFTALIEDISKLLRRGKRVTLVSSGAVALGREHLGWPEDGGASIPCLQAYAAVGQSRLMQLYADEFVHHGHKIAQILFSRADLDARRRFLNARMTLERLHQMGVVPIINENDTVATEELRFGDNDRLAAMTCGVVHADMLVILSDVEGIFEVEQASDGSRKFGERIAQIEADDPHLMEIAGPSISGVGTGGMTSKVQAAQIAARMGVPTVIARGKRRGVLGEIADQKDVGTLIGADRDAGLAGKKVWLGTGARPVGRLLCDAGAVRALRERGASLLPSGVLSVEGAFDEGAVVELSDEHGVAFARGISVYGSSDIERIAGHHSDEIVGRLGFRILDTIVHRDGLVMI</sequence>
<dbReference type="InterPro" id="IPR011529">
    <property type="entry name" value="Glu_5kinase"/>
</dbReference>
<dbReference type="InterPro" id="IPR036974">
    <property type="entry name" value="PUA_sf"/>
</dbReference>
<evidence type="ECO:0000313" key="2">
    <source>
        <dbReference type="EMBL" id="AWV88362.1"/>
    </source>
</evidence>
<dbReference type="InterPro" id="IPR001048">
    <property type="entry name" value="Asp/Glu/Uridylate_kinase"/>
</dbReference>
<keyword evidence="1" id="KW-0067">ATP-binding</keyword>
<dbReference type="GO" id="GO:0055129">
    <property type="term" value="P:L-proline biosynthetic process"/>
    <property type="evidence" value="ECO:0007669"/>
    <property type="project" value="UniProtKB-UniRule"/>
</dbReference>
<dbReference type="SMART" id="SM00359">
    <property type="entry name" value="PUA"/>
    <property type="match status" value="1"/>
</dbReference>
<dbReference type="InterPro" id="IPR002478">
    <property type="entry name" value="PUA"/>
</dbReference>
<comment type="subcellular location">
    <subcellularLocation>
        <location evidence="1">Cytoplasm</location>
    </subcellularLocation>
</comment>
<feature type="binding site" evidence="1">
    <location>
        <begin position="183"/>
        <end position="184"/>
    </location>
    <ligand>
        <name>ATP</name>
        <dbReference type="ChEBI" id="CHEBI:30616"/>
    </ligand>
</feature>
<keyword evidence="1" id="KW-0641">Proline biosynthesis</keyword>
<keyword evidence="1 2" id="KW-0418">Kinase</keyword>
<keyword evidence="3" id="KW-1185">Reference proteome</keyword>
<dbReference type="Gene3D" id="3.40.1160.10">
    <property type="entry name" value="Acetylglutamate kinase-like"/>
    <property type="match status" value="1"/>
</dbReference>
<dbReference type="SUPFAM" id="SSF88697">
    <property type="entry name" value="PUA domain-like"/>
    <property type="match status" value="1"/>
</dbReference>
<dbReference type="RefSeq" id="WP_111332033.1">
    <property type="nucleotide sequence ID" value="NZ_CP030032.1"/>
</dbReference>
<comment type="similarity">
    <text evidence="1">Belongs to the glutamate 5-kinase family.</text>
</comment>
<dbReference type="PIRSF" id="PIRSF000729">
    <property type="entry name" value="GK"/>
    <property type="match status" value="1"/>
</dbReference>
<dbReference type="PROSITE" id="PS00902">
    <property type="entry name" value="GLUTAMATE_5_KINASE"/>
    <property type="match status" value="1"/>
</dbReference>
<dbReference type="Pfam" id="PF01472">
    <property type="entry name" value="PUA"/>
    <property type="match status" value="1"/>
</dbReference>
<dbReference type="Gene3D" id="2.30.130.10">
    <property type="entry name" value="PUA domain"/>
    <property type="match status" value="1"/>
</dbReference>
<dbReference type="Pfam" id="PF00696">
    <property type="entry name" value="AA_kinase"/>
    <property type="match status" value="1"/>
</dbReference>
<reference evidence="2 3" key="1">
    <citation type="submission" date="2018-06" db="EMBL/GenBank/DDBJ databases">
        <title>Lujinxingia sediminis gen. nov. sp. nov., a new facultative anaerobic member of the class Deltaproteobacteria, and proposal of Lujinxingaceae fam. nov.</title>
        <authorList>
            <person name="Guo L.-Y."/>
            <person name="Li C.-M."/>
            <person name="Wang S."/>
            <person name="Du Z.-J."/>
        </authorList>
    </citation>
    <scope>NUCLEOTIDE SEQUENCE [LARGE SCALE GENOMIC DNA]</scope>
    <source>
        <strain evidence="2 3">FA350</strain>
    </source>
</reference>
<accession>A0A2Z4FH85</accession>
<dbReference type="InterPro" id="IPR001057">
    <property type="entry name" value="Glu/AcGlu_kinase"/>
</dbReference>
<feature type="binding site" evidence="1">
    <location>
        <position position="151"/>
    </location>
    <ligand>
        <name>substrate</name>
    </ligand>
</feature>
<dbReference type="GO" id="GO:0005524">
    <property type="term" value="F:ATP binding"/>
    <property type="evidence" value="ECO:0007669"/>
    <property type="project" value="UniProtKB-KW"/>
</dbReference>
<dbReference type="InterPro" id="IPR015947">
    <property type="entry name" value="PUA-like_sf"/>
</dbReference>
<name>A0A2Z4FH85_9DELT</name>
<dbReference type="InterPro" id="IPR005715">
    <property type="entry name" value="Glu_5kinase/COase_Synthase"/>
</dbReference>
<dbReference type="NCBIfam" id="TIGR01027">
    <property type="entry name" value="proB"/>
    <property type="match status" value="1"/>
</dbReference>
<dbReference type="FunFam" id="3.40.1160.10:FF:000006">
    <property type="entry name" value="Glutamate 5-kinase"/>
    <property type="match status" value="1"/>
</dbReference>
<dbReference type="KEGG" id="bsed:DN745_02990"/>
<comment type="pathway">
    <text evidence="1">Amino-acid biosynthesis; L-proline biosynthesis; L-glutamate 5-semialdehyde from L-glutamate: step 1/2.</text>
</comment>
<dbReference type="GO" id="GO:0004349">
    <property type="term" value="F:glutamate 5-kinase activity"/>
    <property type="evidence" value="ECO:0007669"/>
    <property type="project" value="UniProtKB-UniRule"/>
</dbReference>
<keyword evidence="1" id="KW-0028">Amino-acid biosynthesis</keyword>
<keyword evidence="1 2" id="KW-0808">Transferase</keyword>
<feature type="binding site" evidence="1">
    <location>
        <position position="63"/>
    </location>
    <ligand>
        <name>substrate</name>
    </ligand>
</feature>
<dbReference type="InterPro" id="IPR036393">
    <property type="entry name" value="AceGlu_kinase-like_sf"/>
</dbReference>
<evidence type="ECO:0000313" key="3">
    <source>
        <dbReference type="Proteomes" id="UP000249799"/>
    </source>
</evidence>
<proteinExistence type="inferred from homology"/>
<protein>
    <recommendedName>
        <fullName evidence="1">Glutamate 5-kinase</fullName>
        <ecNumber evidence="1">2.7.2.11</ecNumber>
    </recommendedName>
    <alternativeName>
        <fullName evidence="1">Gamma-glutamyl kinase</fullName>
        <shortName evidence="1">GK</shortName>
    </alternativeName>
</protein>
<evidence type="ECO:0000256" key="1">
    <source>
        <dbReference type="HAMAP-Rule" id="MF_00456"/>
    </source>
</evidence>
<dbReference type="PROSITE" id="PS50890">
    <property type="entry name" value="PUA"/>
    <property type="match status" value="1"/>
</dbReference>
<comment type="function">
    <text evidence="1">Catalyzes the transfer of a phosphate group to glutamate to form L-glutamate 5-phosphate.</text>
</comment>
<dbReference type="SUPFAM" id="SSF53633">
    <property type="entry name" value="Carbamate kinase-like"/>
    <property type="match status" value="1"/>
</dbReference>
<gene>
    <name evidence="1 2" type="primary">proB</name>
    <name evidence="2" type="ORF">DN745_02990</name>
</gene>
<comment type="catalytic activity">
    <reaction evidence="1">
        <text>L-glutamate + ATP = L-glutamyl 5-phosphate + ADP</text>
        <dbReference type="Rhea" id="RHEA:14877"/>
        <dbReference type="ChEBI" id="CHEBI:29985"/>
        <dbReference type="ChEBI" id="CHEBI:30616"/>
        <dbReference type="ChEBI" id="CHEBI:58274"/>
        <dbReference type="ChEBI" id="CHEBI:456216"/>
        <dbReference type="EC" id="2.7.2.11"/>
    </reaction>
</comment>
<dbReference type="AlphaFoldDB" id="A0A2Z4FH85"/>
<dbReference type="PANTHER" id="PTHR43654">
    <property type="entry name" value="GLUTAMATE 5-KINASE"/>
    <property type="match status" value="1"/>
</dbReference>